<dbReference type="EMBL" id="JAWJYN010000001">
    <property type="protein sequence ID" value="MDZ8161145.1"/>
    <property type="molecule type" value="Genomic_DNA"/>
</dbReference>
<evidence type="ECO:0000256" key="2">
    <source>
        <dbReference type="SAM" id="Phobius"/>
    </source>
</evidence>
<keyword evidence="4" id="KW-1185">Reference proteome</keyword>
<dbReference type="SUPFAM" id="SSF55073">
    <property type="entry name" value="Nucleotide cyclase"/>
    <property type="match status" value="1"/>
</dbReference>
<feature type="transmembrane region" description="Helical" evidence="2">
    <location>
        <begin position="149"/>
        <end position="170"/>
    </location>
</feature>
<feature type="transmembrane region" description="Helical" evidence="2">
    <location>
        <begin position="190"/>
        <end position="208"/>
    </location>
</feature>
<evidence type="ECO:0000256" key="1">
    <source>
        <dbReference type="SAM" id="MobiDB-lite"/>
    </source>
</evidence>
<sequence>MNTTDALNLGIAQAAVATLATTLMIGLGFLRRPSTATALWSMAFVLTMITAYASISAEAADEEVARVAAIGFMLGAPAFIWSGLRAARGAPTLAWIAPLQALVSAGVLVGLADTPGYSTGFGVLYLAASVVAGLTAWELLRGPERGGGMLLPLTLVSGVFLLLGTLVAIVTIAMEPAGGNDLILVRTVNSMAMIVYMICALVSLLFLSETSDDGIGGRGGDLRRVMQDRLVRAEERDDVAWSLLTMTLDDVAEIRAAAGEGAFTSTMDRMTADARSTFPPESDIGPGGSSGSLLILVPRSENEVREHMRAFLQRLGTMRPGQPLAVQLSASIGWAPVREVGYDLEELLAAAGKAEAEARDAGGDGWYRVGNTRPPLGAPRLDDEPASSGSTPSSL</sequence>
<feature type="transmembrane region" description="Helical" evidence="2">
    <location>
        <begin position="6"/>
        <end position="30"/>
    </location>
</feature>
<feature type="transmembrane region" description="Helical" evidence="2">
    <location>
        <begin position="67"/>
        <end position="86"/>
    </location>
</feature>
<protein>
    <recommendedName>
        <fullName evidence="5">GGDEF domain-containing protein</fullName>
    </recommendedName>
</protein>
<keyword evidence="2" id="KW-1133">Transmembrane helix</keyword>
<accession>A0ABU5N565</accession>
<keyword evidence="2" id="KW-0472">Membrane</keyword>
<dbReference type="InterPro" id="IPR029787">
    <property type="entry name" value="Nucleotide_cyclase"/>
</dbReference>
<feature type="region of interest" description="Disordered" evidence="1">
    <location>
        <begin position="358"/>
        <end position="395"/>
    </location>
</feature>
<feature type="transmembrane region" description="Helical" evidence="2">
    <location>
        <begin position="93"/>
        <end position="111"/>
    </location>
</feature>
<dbReference type="InterPro" id="IPR043128">
    <property type="entry name" value="Rev_trsase/Diguanyl_cyclase"/>
</dbReference>
<evidence type="ECO:0000313" key="3">
    <source>
        <dbReference type="EMBL" id="MDZ8161145.1"/>
    </source>
</evidence>
<proteinExistence type="predicted"/>
<dbReference type="Proteomes" id="UP001291912">
    <property type="component" value="Unassembled WGS sequence"/>
</dbReference>
<gene>
    <name evidence="3" type="ORF">R2Q92_04800</name>
</gene>
<comment type="caution">
    <text evidence="3">The sequence shown here is derived from an EMBL/GenBank/DDBJ whole genome shotgun (WGS) entry which is preliminary data.</text>
</comment>
<feature type="transmembrane region" description="Helical" evidence="2">
    <location>
        <begin position="37"/>
        <end position="55"/>
    </location>
</feature>
<dbReference type="RefSeq" id="WP_194423790.1">
    <property type="nucleotide sequence ID" value="NZ_BAAAPT010000001.1"/>
</dbReference>
<evidence type="ECO:0000313" key="4">
    <source>
        <dbReference type="Proteomes" id="UP001291912"/>
    </source>
</evidence>
<reference evidence="3 4" key="1">
    <citation type="submission" date="2023-10" db="EMBL/GenBank/DDBJ databases">
        <title>Microbacterium xanthum sp. nov., isolated from seaweed.</title>
        <authorList>
            <person name="Lee S.D."/>
        </authorList>
    </citation>
    <scope>NUCLEOTIDE SEQUENCE [LARGE SCALE GENOMIC DNA]</scope>
    <source>
        <strain evidence="3 4">KCTC 19124</strain>
    </source>
</reference>
<organism evidence="3 4">
    <name type="scientific">Microbacterium aquimaris</name>
    <dbReference type="NCBI Taxonomy" id="459816"/>
    <lineage>
        <taxon>Bacteria</taxon>
        <taxon>Bacillati</taxon>
        <taxon>Actinomycetota</taxon>
        <taxon>Actinomycetes</taxon>
        <taxon>Micrococcales</taxon>
        <taxon>Microbacteriaceae</taxon>
        <taxon>Microbacterium</taxon>
    </lineage>
</organism>
<keyword evidence="2" id="KW-0812">Transmembrane</keyword>
<feature type="transmembrane region" description="Helical" evidence="2">
    <location>
        <begin position="117"/>
        <end position="137"/>
    </location>
</feature>
<evidence type="ECO:0008006" key="5">
    <source>
        <dbReference type="Google" id="ProtNLM"/>
    </source>
</evidence>
<dbReference type="Gene3D" id="3.30.70.270">
    <property type="match status" value="1"/>
</dbReference>
<name>A0ABU5N565_9MICO</name>